<keyword evidence="1 6" id="KW-0489">Methyltransferase</keyword>
<evidence type="ECO:0000256" key="4">
    <source>
        <dbReference type="ARBA" id="ARBA00022747"/>
    </source>
</evidence>
<dbReference type="AlphaFoldDB" id="A0A0A3A2P9"/>
<evidence type="ECO:0000256" key="1">
    <source>
        <dbReference type="ARBA" id="ARBA00022603"/>
    </source>
</evidence>
<dbReference type="PROSITE" id="PS00095">
    <property type="entry name" value="C5_MTASE_2"/>
    <property type="match status" value="1"/>
</dbReference>
<evidence type="ECO:0000256" key="2">
    <source>
        <dbReference type="ARBA" id="ARBA00022679"/>
    </source>
</evidence>
<dbReference type="RefSeq" id="WP_039163510.1">
    <property type="nucleotide sequence ID" value="NZ_JPJQ01000026.1"/>
</dbReference>
<dbReference type="EC" id="2.1.1.37" evidence="8"/>
<dbReference type="GO" id="GO:0044027">
    <property type="term" value="P:negative regulation of gene expression via chromosomal CpG island methylation"/>
    <property type="evidence" value="ECO:0007669"/>
    <property type="project" value="TreeGrafter"/>
</dbReference>
<evidence type="ECO:0000313" key="10">
    <source>
        <dbReference type="Proteomes" id="UP000030554"/>
    </source>
</evidence>
<dbReference type="PANTHER" id="PTHR10629">
    <property type="entry name" value="CYTOSINE-SPECIFIC METHYLTRANSFERASE"/>
    <property type="match status" value="1"/>
</dbReference>
<dbReference type="NCBIfam" id="TIGR00675">
    <property type="entry name" value="dcm"/>
    <property type="match status" value="1"/>
</dbReference>
<evidence type="ECO:0000256" key="3">
    <source>
        <dbReference type="ARBA" id="ARBA00022691"/>
    </source>
</evidence>
<comment type="catalytic activity">
    <reaction evidence="5 8">
        <text>a 2'-deoxycytidine in DNA + S-adenosyl-L-methionine = a 5-methyl-2'-deoxycytidine in DNA + S-adenosyl-L-homocysteine + H(+)</text>
        <dbReference type="Rhea" id="RHEA:13681"/>
        <dbReference type="Rhea" id="RHEA-COMP:11369"/>
        <dbReference type="Rhea" id="RHEA-COMP:11370"/>
        <dbReference type="ChEBI" id="CHEBI:15378"/>
        <dbReference type="ChEBI" id="CHEBI:57856"/>
        <dbReference type="ChEBI" id="CHEBI:59789"/>
        <dbReference type="ChEBI" id="CHEBI:85452"/>
        <dbReference type="ChEBI" id="CHEBI:85454"/>
        <dbReference type="EC" id="2.1.1.37"/>
    </reaction>
</comment>
<keyword evidence="3 6" id="KW-0949">S-adenosyl-L-methionine</keyword>
<dbReference type="InterPro" id="IPR018117">
    <property type="entry name" value="C5_DNA_meth_AS"/>
</dbReference>
<reference evidence="9 10" key="1">
    <citation type="submission" date="2014-07" db="EMBL/GenBank/DDBJ databases">
        <title>Chaperone-usher fimbriae in a diverse selection of Gallibacterium genomes.</title>
        <authorList>
            <person name="Kudirkiene E."/>
            <person name="Bager R.J."/>
            <person name="Johnson T.J."/>
            <person name="Bojesen A.M."/>
        </authorList>
    </citation>
    <scope>NUCLEOTIDE SEQUENCE [LARGE SCALE GENOMIC DNA]</scope>
    <source>
        <strain evidence="9 10">4895</strain>
    </source>
</reference>
<dbReference type="PANTHER" id="PTHR10629:SF52">
    <property type="entry name" value="DNA (CYTOSINE-5)-METHYLTRANSFERASE 1"/>
    <property type="match status" value="1"/>
</dbReference>
<keyword evidence="2 6" id="KW-0808">Transferase</keyword>
<evidence type="ECO:0000313" key="9">
    <source>
        <dbReference type="EMBL" id="KGQ62002.1"/>
    </source>
</evidence>
<dbReference type="GO" id="GO:0032259">
    <property type="term" value="P:methylation"/>
    <property type="evidence" value="ECO:0007669"/>
    <property type="project" value="UniProtKB-KW"/>
</dbReference>
<dbReference type="GO" id="GO:0003677">
    <property type="term" value="F:DNA binding"/>
    <property type="evidence" value="ECO:0007669"/>
    <property type="project" value="TreeGrafter"/>
</dbReference>
<dbReference type="SUPFAM" id="SSF53335">
    <property type="entry name" value="S-adenosyl-L-methionine-dependent methyltransferases"/>
    <property type="match status" value="1"/>
</dbReference>
<dbReference type="EMBL" id="JPJQ01000026">
    <property type="protein sequence ID" value="KGQ62002.1"/>
    <property type="molecule type" value="Genomic_DNA"/>
</dbReference>
<accession>A0A0A3A2P9</accession>
<comment type="similarity">
    <text evidence="6 7">Belongs to the class I-like SAM-binding methyltransferase superfamily. C5-methyltransferase family.</text>
</comment>
<comment type="caution">
    <text evidence="9">The sequence shown here is derived from an EMBL/GenBank/DDBJ whole genome shotgun (WGS) entry which is preliminary data.</text>
</comment>
<evidence type="ECO:0000256" key="5">
    <source>
        <dbReference type="ARBA" id="ARBA00047422"/>
    </source>
</evidence>
<dbReference type="CDD" id="cd00315">
    <property type="entry name" value="Cyt_C5_DNA_methylase"/>
    <property type="match status" value="1"/>
</dbReference>
<gene>
    <name evidence="9" type="ORF">IO48_06095</name>
</gene>
<dbReference type="Gene3D" id="3.40.50.150">
    <property type="entry name" value="Vaccinia Virus protein VP39"/>
    <property type="match status" value="1"/>
</dbReference>
<dbReference type="GO" id="GO:0003886">
    <property type="term" value="F:DNA (cytosine-5-)-methyltransferase activity"/>
    <property type="evidence" value="ECO:0007669"/>
    <property type="project" value="UniProtKB-EC"/>
</dbReference>
<dbReference type="PROSITE" id="PS00094">
    <property type="entry name" value="C5_MTASE_1"/>
    <property type="match status" value="1"/>
</dbReference>
<dbReference type="InterPro" id="IPR001525">
    <property type="entry name" value="C5_MeTfrase"/>
</dbReference>
<keyword evidence="4" id="KW-0680">Restriction system</keyword>
<dbReference type="Pfam" id="PF00145">
    <property type="entry name" value="DNA_methylase"/>
    <property type="match status" value="1"/>
</dbReference>
<name>A0A0A3A2P9_9PAST</name>
<dbReference type="InterPro" id="IPR031303">
    <property type="entry name" value="C5_meth_CS"/>
</dbReference>
<sequence length="359" mass="41025">MNTIDTLNTPFNTPKVRYNVISLFSGLGGMDLGFKGDFQFLEHYYSKNPFDILFANDIFKQAAEIYESNFHHKVNQKSILDLDLDKDLPKEKIDVILGGFPCQSFSYAGKRKGLNDPRGQLYKQMIRVIQHYKPKIFVAENVDGIRNANKIHTNQKIESALDIILKDFQNVGYHTEYHILNAADYGVPQVRKRVIIIGIRNDLGNINDIVYPQPQFSESGIDLPKWISAKQGIDDLWDLINASIPNHTIRDISKAKFYLGKKMQGNNRIIADKPSPTIRAEHHGNIEAHYRTLLEDENDINGWRRLSVRECGRLQSFPDNFIFTASASSAYKAIGNAVPPVMAWHIARAVWHMLEKINK</sequence>
<evidence type="ECO:0000256" key="8">
    <source>
        <dbReference type="RuleBase" id="RU000417"/>
    </source>
</evidence>
<proteinExistence type="inferred from homology"/>
<organism evidence="9 10">
    <name type="scientific">Gallibacterium anatis 4895</name>
    <dbReference type="NCBI Taxonomy" id="1396510"/>
    <lineage>
        <taxon>Bacteria</taxon>
        <taxon>Pseudomonadati</taxon>
        <taxon>Pseudomonadota</taxon>
        <taxon>Gammaproteobacteria</taxon>
        <taxon>Pasteurellales</taxon>
        <taxon>Pasteurellaceae</taxon>
        <taxon>Gallibacterium</taxon>
    </lineage>
</organism>
<dbReference type="InterPro" id="IPR029063">
    <property type="entry name" value="SAM-dependent_MTases_sf"/>
</dbReference>
<evidence type="ECO:0000256" key="6">
    <source>
        <dbReference type="PROSITE-ProRule" id="PRU01016"/>
    </source>
</evidence>
<feature type="active site" evidence="6">
    <location>
        <position position="102"/>
    </location>
</feature>
<dbReference type="Proteomes" id="UP000030554">
    <property type="component" value="Unassembled WGS sequence"/>
</dbReference>
<evidence type="ECO:0000256" key="7">
    <source>
        <dbReference type="RuleBase" id="RU000416"/>
    </source>
</evidence>
<dbReference type="PROSITE" id="PS51679">
    <property type="entry name" value="SAM_MT_C5"/>
    <property type="match status" value="1"/>
</dbReference>
<dbReference type="InterPro" id="IPR050390">
    <property type="entry name" value="C5-Methyltransferase"/>
</dbReference>
<dbReference type="Gene3D" id="3.90.120.10">
    <property type="entry name" value="DNA Methylase, subunit A, domain 2"/>
    <property type="match status" value="1"/>
</dbReference>
<dbReference type="PRINTS" id="PR00105">
    <property type="entry name" value="C5METTRFRASE"/>
</dbReference>
<dbReference type="GO" id="GO:0009307">
    <property type="term" value="P:DNA restriction-modification system"/>
    <property type="evidence" value="ECO:0007669"/>
    <property type="project" value="UniProtKB-KW"/>
</dbReference>
<protein>
    <recommendedName>
        <fullName evidence="8">Cytosine-specific methyltransferase</fullName>
        <ecNumber evidence="8">2.1.1.37</ecNumber>
    </recommendedName>
</protein>